<sequence>MQTRGAVIRQTPGKFEVVDLEVEDPRPGEVQVKMVASGLCHSDDHVATGDIPVGVYPFAGGHEGAGIVTKAGPNTKGLKEGDHVIFSFLPSCGHCRWCASGMQNLCDLGAGLLAGSRWDDPTSFRLKLAGTDTPVGQMCGISTFVETTTVSQDSCVKVPDDVPLEVACLLGCGVGTGWGSAVNSGGVKPGDTTIVMGIGGIGINAVQGAAHAGASNIIAVDPVAFKREKAQELGATHAVASMEEATELAKQFTNGQGADQTIVTVGVLKPDMIGQAMASIRKAGTVVVTALGNMNDTTPVPISLADLTLFQKRLQGALFGASNPNWDIRRQLELYRSGVLKLDELVTKTYTLDEVAQGYQDMHDGKNIRGVIRYDS</sequence>
<dbReference type="InterPro" id="IPR011032">
    <property type="entry name" value="GroES-like_sf"/>
</dbReference>
<dbReference type="GO" id="GO:0051903">
    <property type="term" value="F:S-(hydroxymethyl)glutathione dehydrogenase [NAD(P)+] activity"/>
    <property type="evidence" value="ECO:0007669"/>
    <property type="project" value="TreeGrafter"/>
</dbReference>
<dbReference type="CDD" id="cd08279">
    <property type="entry name" value="Zn_ADH_class_III"/>
    <property type="match status" value="1"/>
</dbReference>
<dbReference type="GO" id="GO:0008270">
    <property type="term" value="F:zinc ion binding"/>
    <property type="evidence" value="ECO:0007669"/>
    <property type="project" value="TreeGrafter"/>
</dbReference>
<evidence type="ECO:0000256" key="4">
    <source>
        <dbReference type="ARBA" id="ARBA00023027"/>
    </source>
</evidence>
<dbReference type="GO" id="GO:0005829">
    <property type="term" value="C:cytosol"/>
    <property type="evidence" value="ECO:0007669"/>
    <property type="project" value="TreeGrafter"/>
</dbReference>
<dbReference type="InterPro" id="IPR036291">
    <property type="entry name" value="NAD(P)-bd_dom_sf"/>
</dbReference>
<evidence type="ECO:0000256" key="3">
    <source>
        <dbReference type="ARBA" id="ARBA00022833"/>
    </source>
</evidence>
<comment type="similarity">
    <text evidence="1">Belongs to the zinc-containing alcohol dehydrogenase family.</text>
</comment>
<dbReference type="STRING" id="1848.SAMN05443637_103392"/>
<dbReference type="SUPFAM" id="SSF51735">
    <property type="entry name" value="NAD(P)-binding Rossmann-fold domains"/>
    <property type="match status" value="1"/>
</dbReference>
<keyword evidence="7" id="KW-1185">Reference proteome</keyword>
<evidence type="ECO:0000259" key="5">
    <source>
        <dbReference type="SMART" id="SM00829"/>
    </source>
</evidence>
<evidence type="ECO:0000313" key="6">
    <source>
        <dbReference type="EMBL" id="SHK20920.1"/>
    </source>
</evidence>
<dbReference type="SUPFAM" id="SSF50129">
    <property type="entry name" value="GroES-like"/>
    <property type="match status" value="2"/>
</dbReference>
<dbReference type="PANTHER" id="PTHR43880">
    <property type="entry name" value="ALCOHOL DEHYDROGENASE"/>
    <property type="match status" value="1"/>
</dbReference>
<dbReference type="NCBIfam" id="TIGR03989">
    <property type="entry name" value="Rxyl_3153"/>
    <property type="match status" value="1"/>
</dbReference>
<dbReference type="InterPro" id="IPR013149">
    <property type="entry name" value="ADH-like_C"/>
</dbReference>
<dbReference type="EMBL" id="FRAP01000003">
    <property type="protein sequence ID" value="SHK20920.1"/>
    <property type="molecule type" value="Genomic_DNA"/>
</dbReference>
<evidence type="ECO:0000256" key="2">
    <source>
        <dbReference type="ARBA" id="ARBA00022723"/>
    </source>
</evidence>
<dbReference type="InterPro" id="IPR020843">
    <property type="entry name" value="ER"/>
</dbReference>
<dbReference type="SMART" id="SM00829">
    <property type="entry name" value="PKS_ER"/>
    <property type="match status" value="1"/>
</dbReference>
<dbReference type="Gene3D" id="3.90.180.10">
    <property type="entry name" value="Medium-chain alcohol dehydrogenases, catalytic domain"/>
    <property type="match status" value="1"/>
</dbReference>
<dbReference type="Pfam" id="PF00107">
    <property type="entry name" value="ADH_zinc_N"/>
    <property type="match status" value="1"/>
</dbReference>
<dbReference type="OrthoDB" id="3265141at2"/>
<protein>
    <submittedName>
        <fullName evidence="6">S-(Hydroxymethyl)glutathione dehydrogenase / alcohol dehydrogenase</fullName>
    </submittedName>
</protein>
<name>A0A1M6QLE1_PSETH</name>
<keyword evidence="4" id="KW-0520">NAD</keyword>
<proteinExistence type="inferred from homology"/>
<keyword evidence="2" id="KW-0479">Metal-binding</keyword>
<keyword evidence="3" id="KW-0862">Zinc</keyword>
<evidence type="ECO:0000313" key="7">
    <source>
        <dbReference type="Proteomes" id="UP000184363"/>
    </source>
</evidence>
<dbReference type="PANTHER" id="PTHR43880:SF12">
    <property type="entry name" value="ALCOHOL DEHYDROGENASE CLASS-3"/>
    <property type="match status" value="1"/>
</dbReference>
<accession>A0A1M6QLE1</accession>
<dbReference type="Gene3D" id="3.40.50.720">
    <property type="entry name" value="NAD(P)-binding Rossmann-like Domain"/>
    <property type="match status" value="1"/>
</dbReference>
<gene>
    <name evidence="6" type="ORF">SAMN05443637_103392</name>
</gene>
<dbReference type="Pfam" id="PF08240">
    <property type="entry name" value="ADH_N"/>
    <property type="match status" value="1"/>
</dbReference>
<reference evidence="6 7" key="1">
    <citation type="submission" date="2016-11" db="EMBL/GenBank/DDBJ databases">
        <authorList>
            <person name="Jaros S."/>
            <person name="Januszkiewicz K."/>
            <person name="Wedrychowicz H."/>
        </authorList>
    </citation>
    <scope>NUCLEOTIDE SEQUENCE [LARGE SCALE GENOMIC DNA]</scope>
    <source>
        <strain evidence="6 7">DSM 43832</strain>
    </source>
</reference>
<dbReference type="InterPro" id="IPR013154">
    <property type="entry name" value="ADH-like_N"/>
</dbReference>
<dbReference type="AlphaFoldDB" id="A0A1M6QLE1"/>
<dbReference type="RefSeq" id="WP_073455888.1">
    <property type="nucleotide sequence ID" value="NZ_CALGVN010000065.1"/>
</dbReference>
<dbReference type="InterPro" id="IPR023921">
    <property type="entry name" value="ADH_Zn_actinomycetes"/>
</dbReference>
<dbReference type="Proteomes" id="UP000184363">
    <property type="component" value="Unassembled WGS sequence"/>
</dbReference>
<evidence type="ECO:0000256" key="1">
    <source>
        <dbReference type="ARBA" id="ARBA00008072"/>
    </source>
</evidence>
<dbReference type="GO" id="GO:0046294">
    <property type="term" value="P:formaldehyde catabolic process"/>
    <property type="evidence" value="ECO:0007669"/>
    <property type="project" value="TreeGrafter"/>
</dbReference>
<organism evidence="6 7">
    <name type="scientific">Pseudonocardia thermophila</name>
    <dbReference type="NCBI Taxonomy" id="1848"/>
    <lineage>
        <taxon>Bacteria</taxon>
        <taxon>Bacillati</taxon>
        <taxon>Actinomycetota</taxon>
        <taxon>Actinomycetes</taxon>
        <taxon>Pseudonocardiales</taxon>
        <taxon>Pseudonocardiaceae</taxon>
        <taxon>Pseudonocardia</taxon>
    </lineage>
</organism>
<feature type="domain" description="Enoyl reductase (ER)" evidence="5">
    <location>
        <begin position="10"/>
        <end position="372"/>
    </location>
</feature>